<dbReference type="InterPro" id="IPR028157">
    <property type="entry name" value="PELOTA_dom"/>
</dbReference>
<protein>
    <submittedName>
        <fullName evidence="3">Uncharacterized protein</fullName>
    </submittedName>
</protein>
<accession>A1SUD4</accession>
<dbReference type="eggNOG" id="COG1358">
    <property type="taxonomic scope" value="Bacteria"/>
</dbReference>
<gene>
    <name evidence="3" type="ordered locus">Ping_1270</name>
</gene>
<dbReference type="RefSeq" id="WP_011769662.1">
    <property type="nucleotide sequence ID" value="NC_008709.1"/>
</dbReference>
<keyword evidence="4" id="KW-1185">Reference proteome</keyword>
<evidence type="ECO:0000313" key="3">
    <source>
        <dbReference type="EMBL" id="ABM03099.1"/>
    </source>
</evidence>
<proteinExistence type="predicted"/>
<dbReference type="InterPro" id="IPR048336">
    <property type="entry name" value="StiP-like"/>
</dbReference>
<feature type="domain" description="PELOTA RNA-binding" evidence="2">
    <location>
        <begin position="289"/>
        <end position="366"/>
    </location>
</feature>
<name>A1SUD4_PSYIN</name>
<sequence length="369" mass="41892">MFNNLYSDKIPLLGSYCAEDCLFLLKNIKPKFYTIEDKERLIQTGVMHYSEMVNQESAPSKEYLDLFLSLTKQYKKRLAVEVLQLAKKIVENRDGDICILSLVRAGTPIGVLLNRAINEYAGVNSQHYSISIIRDKGIDENALDHLIFNQKIKPESIVFVDGWTAKGVMTEELKKAVQHYNTRRNLNLSEQLFVISDIGGTADFSATFDDYAIPSALMNSTVSGLISRSVLNDQINADDFHGCISYSHLENDDRSNWFVNQISDCFKLSDFQNPSQNKSLLATTRQSMTRFFLKEMMQQHHVSNKNRIKPGIAEATRVMLRRVPDLLIVQDKLSPSTVHLLKLAKEKNIDVVEMNDMPFGACALIKDVK</sequence>
<dbReference type="STRING" id="357804.Ping_1270"/>
<dbReference type="PIRSF" id="PIRSF020979">
    <property type="entry name" value="UCP020979"/>
    <property type="match status" value="1"/>
</dbReference>
<evidence type="ECO:0000313" key="4">
    <source>
        <dbReference type="Proteomes" id="UP000000639"/>
    </source>
</evidence>
<dbReference type="HOGENOM" id="CLU_032640_1_0_6"/>
<organism evidence="3 4">
    <name type="scientific">Psychromonas ingrahamii (strain DSM 17664 / CCUG 51855 / 37)</name>
    <dbReference type="NCBI Taxonomy" id="357804"/>
    <lineage>
        <taxon>Bacteria</taxon>
        <taxon>Pseudomonadati</taxon>
        <taxon>Pseudomonadota</taxon>
        <taxon>Gammaproteobacteria</taxon>
        <taxon>Alteromonadales</taxon>
        <taxon>Psychromonadaceae</taxon>
        <taxon>Psychromonas</taxon>
    </lineage>
</organism>
<dbReference type="OrthoDB" id="1663315at2"/>
<dbReference type="Pfam" id="PF11202">
    <property type="entry name" value="StiP"/>
    <property type="match status" value="1"/>
</dbReference>
<dbReference type="Proteomes" id="UP000000639">
    <property type="component" value="Chromosome"/>
</dbReference>
<evidence type="ECO:0000259" key="1">
    <source>
        <dbReference type="Pfam" id="PF11202"/>
    </source>
</evidence>
<dbReference type="KEGG" id="pin:Ping_1270"/>
<evidence type="ECO:0000259" key="2">
    <source>
        <dbReference type="Pfam" id="PF15608"/>
    </source>
</evidence>
<reference evidence="3 4" key="1">
    <citation type="submission" date="2007-01" db="EMBL/GenBank/DDBJ databases">
        <title>Complete sequence of Psychromonas ingrahamii 37.</title>
        <authorList>
            <consortium name="US DOE Joint Genome Institute"/>
            <person name="Copeland A."/>
            <person name="Lucas S."/>
            <person name="Lapidus A."/>
            <person name="Barry K."/>
            <person name="Detter J.C."/>
            <person name="Glavina del Rio T."/>
            <person name="Hammon N."/>
            <person name="Israni S."/>
            <person name="Dalin E."/>
            <person name="Tice H."/>
            <person name="Pitluck S."/>
            <person name="Thompson L.S."/>
            <person name="Brettin T."/>
            <person name="Bruce D."/>
            <person name="Han C."/>
            <person name="Tapia R."/>
            <person name="Schmutz J."/>
            <person name="Larimer F."/>
            <person name="Land M."/>
            <person name="Hauser L."/>
            <person name="Kyrpides N."/>
            <person name="Ivanova N."/>
            <person name="Staley J."/>
            <person name="Richardson P."/>
        </authorList>
    </citation>
    <scope>NUCLEOTIDE SEQUENCE [LARGE SCALE GENOMIC DNA]</scope>
    <source>
        <strain evidence="3 4">37</strain>
    </source>
</reference>
<dbReference type="AlphaFoldDB" id="A1SUD4"/>
<feature type="domain" description="Cysteine protease StiP N-terminal" evidence="1">
    <location>
        <begin position="14"/>
        <end position="262"/>
    </location>
</feature>
<dbReference type="InterPro" id="IPR011215">
    <property type="entry name" value="StiP_N"/>
</dbReference>
<dbReference type="EMBL" id="CP000510">
    <property type="protein sequence ID" value="ABM03099.1"/>
    <property type="molecule type" value="Genomic_DNA"/>
</dbReference>
<dbReference type="Pfam" id="PF15608">
    <property type="entry name" value="PELOTA_1"/>
    <property type="match status" value="1"/>
</dbReference>